<dbReference type="InterPro" id="IPR025103">
    <property type="entry name" value="DUF4011"/>
</dbReference>
<dbReference type="PANTHER" id="PTHR10887">
    <property type="entry name" value="DNA2/NAM7 HELICASE FAMILY"/>
    <property type="match status" value="1"/>
</dbReference>
<protein>
    <submittedName>
        <fullName evidence="3">DUF4011 domain-containing protein</fullName>
    </submittedName>
</protein>
<dbReference type="OrthoDB" id="9757917at2"/>
<evidence type="ECO:0000313" key="3">
    <source>
        <dbReference type="EMBL" id="AYB29492.1"/>
    </source>
</evidence>
<dbReference type="PANTHER" id="PTHR10887:SF530">
    <property type="entry name" value="SUPERFAMILY I DNA HELICASES"/>
    <property type="match status" value="1"/>
</dbReference>
<gene>
    <name evidence="3" type="ORF">D4L85_02340</name>
</gene>
<dbReference type="Proteomes" id="UP000266183">
    <property type="component" value="Chromosome"/>
</dbReference>
<feature type="domain" description="DNA2/NAM7 helicase helicase" evidence="1">
    <location>
        <begin position="300"/>
        <end position="376"/>
    </location>
</feature>
<dbReference type="EMBL" id="CP032382">
    <property type="protein sequence ID" value="AYB29492.1"/>
    <property type="molecule type" value="Genomic_DNA"/>
</dbReference>
<organism evidence="3 4">
    <name type="scientific">Chryseolinea soli</name>
    <dbReference type="NCBI Taxonomy" id="2321403"/>
    <lineage>
        <taxon>Bacteria</taxon>
        <taxon>Pseudomonadati</taxon>
        <taxon>Bacteroidota</taxon>
        <taxon>Cytophagia</taxon>
        <taxon>Cytophagales</taxon>
        <taxon>Fulvivirgaceae</taxon>
        <taxon>Chryseolinea</taxon>
    </lineage>
</organism>
<dbReference type="CDD" id="cd18808">
    <property type="entry name" value="SF1_C_Upf1"/>
    <property type="match status" value="1"/>
</dbReference>
<dbReference type="RefSeq" id="WP_119752808.1">
    <property type="nucleotide sequence ID" value="NZ_CP032382.1"/>
</dbReference>
<proteinExistence type="predicted"/>
<accession>A0A385SF17</accession>
<dbReference type="Pfam" id="PF13086">
    <property type="entry name" value="AAA_11"/>
    <property type="match status" value="2"/>
</dbReference>
<dbReference type="InterPro" id="IPR041677">
    <property type="entry name" value="DNA2/NAM7_AAA_11"/>
</dbReference>
<dbReference type="Pfam" id="PF13087">
    <property type="entry name" value="AAA_12"/>
    <property type="match status" value="1"/>
</dbReference>
<reference evidence="4" key="1">
    <citation type="submission" date="2018-09" db="EMBL/GenBank/DDBJ databases">
        <title>Chryseolinea sp. KIS68-18 isolated from soil.</title>
        <authorList>
            <person name="Weon H.-Y."/>
            <person name="Kwon S.-W."/>
            <person name="Lee S.A."/>
        </authorList>
    </citation>
    <scope>NUCLEOTIDE SEQUENCE [LARGE SCALE GENOMIC DNA]</scope>
    <source>
        <strain evidence="4">KIS68-18</strain>
    </source>
</reference>
<dbReference type="InterPro" id="IPR027417">
    <property type="entry name" value="P-loop_NTPase"/>
</dbReference>
<dbReference type="SUPFAM" id="SSF52540">
    <property type="entry name" value="P-loop containing nucleoside triphosphate hydrolases"/>
    <property type="match status" value="1"/>
</dbReference>
<dbReference type="InterPro" id="IPR041679">
    <property type="entry name" value="DNA2/NAM7-like_C"/>
</dbReference>
<feature type="domain" description="DNA2/NAM7 helicase helicase" evidence="1">
    <location>
        <begin position="855"/>
        <end position="987"/>
    </location>
</feature>
<feature type="domain" description="DNA2/NAM7 helicase-like C-terminal" evidence="2">
    <location>
        <begin position="1018"/>
        <end position="1193"/>
    </location>
</feature>
<dbReference type="KEGG" id="chk:D4L85_02340"/>
<dbReference type="InterPro" id="IPR047187">
    <property type="entry name" value="SF1_C_Upf1"/>
</dbReference>
<evidence type="ECO:0000259" key="2">
    <source>
        <dbReference type="Pfam" id="PF13087"/>
    </source>
</evidence>
<keyword evidence="4" id="KW-1185">Reference proteome</keyword>
<dbReference type="Pfam" id="PF13195">
    <property type="entry name" value="DUF4011"/>
    <property type="match status" value="1"/>
</dbReference>
<dbReference type="Gene3D" id="3.40.50.300">
    <property type="entry name" value="P-loop containing nucleotide triphosphate hydrolases"/>
    <property type="match status" value="3"/>
</dbReference>
<dbReference type="InterPro" id="IPR045055">
    <property type="entry name" value="DNA2/NAM7-like"/>
</dbReference>
<evidence type="ECO:0000259" key="1">
    <source>
        <dbReference type="Pfam" id="PF13086"/>
    </source>
</evidence>
<sequence length="1345" mass="155580">MSHPVKNILPSYLRRLTNLSGNNRSLLLLRLHAEQLIDVHTLSFLNGEPSFELIKALIANKSKKVCQVLDSRLEANNESSRRLKKLQRIDHFIFEERGSNDLHVGWPFVRGKFSDGSIVRCPLLYFPVSIVQEGQHWALQPRKDAGITFNKSFLLAFAFYNQVKLEEELLDTSFEDFDIDSTVFRTELYELLRDRLEINFNPDNFLDTLAPFETFKKETLEETLRNGELKLYPEAVLGIFPQAGSQLVPDYLQLIENDTVTDLEEFFVEKNTGSDGLTAQGAVMNNAISEEKIFAPFVMDAYQENAIKAIKHGHSIVVQGPPGTGKSQLICNLLADAIASGKKALLVCQKRAALDVVYDRLKDIELGDFLGLVHDFRNDRKEIYAKIARQVERVEEFKTRNRGIDVIQTERKFFQLCRRIDQVTEELEEFKHALFDDKESGLSVKELYLTSELNGPSINIKQEYPFFNFGALHDFLRKLKIYAQYAARLENDHYVWRERRSFAGFKPSDEKKIAQIVADIPSYQNKVAGAIEKLIGIRPHLEDCETLVAKEDDILGMISVIKDDDTYFYFQSMMNETDDETSLLWLLNMERVIMNCYDDEMPETTLPSNELGKFQEALQHSQAARTNLVRLIRWHLFSKEKFYLRRVLVANQLTYSKEGLRIMERRIDSRLNLEHHLTALKNKPWLVELPTNYDKDALQRWFDRQKLAVRAKLIFNTLREVKDAVSVHKYSRREFGNLFKDILSAISGVREKKAGWLVWLVPYQVTQLILEPAREEEYLKTLHRDFDTLCEYDTLKESLKFFERDVTLKLYDHLGTWDGEAMEGLFQNSLRLAWIDHIETKYPILRAVSSMKIDTLQDELRSSLKEKKKLSKEILWVRARERVYENLEYNRLNNMVTYRDLLHQVTKKKKIWPLRKLIESSPYELFQLVPCWLASPESVSAIFPMTTGLFDIVIFDEASQCFAERGIPAMYRGKQLVVAGDDKQLRPSELYQARWSEGEEENPDLEVDSLLELSARYLATVHLQGHYRSKSLALIDFSNTHFYGGRLQLLPDREVINTDDPPIQYHKVDGIWENQTNAVEAQAVARCVLDILRDQPEKEIGVVTFNAPQQMMVLDALEAEALLAGQTLPESLFVKNIENVQGDEKDIIIFSIGYAPDKKGRLMMQFGSLNMAGGENRLNVAVTRAREKIILFTSITPEQLKVDDIRNEGPRLLKDYLAFAREVSAGRYRPQSAIPSQHTKAWFLSRRLQEWSASRLPEFIFDTEALPFTDINVLKDDQYLGVILTDDVRYFSALSAKDVHAYTPALLTQKKWKHLMVFSRNFWKDREKVETELMLFVGSQAVQNG</sequence>
<name>A0A385SF17_9BACT</name>
<dbReference type="GO" id="GO:0004386">
    <property type="term" value="F:helicase activity"/>
    <property type="evidence" value="ECO:0007669"/>
    <property type="project" value="InterPro"/>
</dbReference>
<evidence type="ECO:0000313" key="4">
    <source>
        <dbReference type="Proteomes" id="UP000266183"/>
    </source>
</evidence>